<keyword evidence="2" id="KW-1185">Reference proteome</keyword>
<gene>
    <name evidence="1" type="ORF">BO222_08295</name>
</gene>
<dbReference type="Proteomes" id="UP000186341">
    <property type="component" value="Unassembled WGS sequence"/>
</dbReference>
<organism evidence="1 2">
    <name type="scientific">Ileibacterium valens</name>
    <dbReference type="NCBI Taxonomy" id="1862668"/>
    <lineage>
        <taxon>Bacteria</taxon>
        <taxon>Bacillati</taxon>
        <taxon>Bacillota</taxon>
        <taxon>Erysipelotrichia</taxon>
        <taxon>Erysipelotrichales</taxon>
        <taxon>Erysipelotrichaceae</taxon>
        <taxon>Ileibacterium</taxon>
    </lineage>
</organism>
<evidence type="ECO:0000313" key="2">
    <source>
        <dbReference type="Proteomes" id="UP000186341"/>
    </source>
</evidence>
<reference evidence="1 2" key="1">
    <citation type="submission" date="2016-11" db="EMBL/GenBank/DDBJ databases">
        <title>Description of two novel members of the family Erysipelotrichaceae: Ileibacterium lipovorans gen. nov., sp. nov. and Dubosiella newyorkensis, gen. nov., sp. nov.</title>
        <authorList>
            <person name="Cox L.M."/>
            <person name="Sohn J."/>
            <person name="Tyrrell K.L."/>
            <person name="Citron D.M."/>
            <person name="Lawson P.A."/>
            <person name="Patel N.B."/>
            <person name="Iizumi T."/>
            <person name="Perez-Perez G.I."/>
            <person name="Goldstein E.J."/>
            <person name="Blaser M.J."/>
        </authorList>
    </citation>
    <scope>NUCLEOTIDE SEQUENCE [LARGE SCALE GENOMIC DNA]</scope>
    <source>
        <strain evidence="1 2">NYU-BL-A3</strain>
    </source>
</reference>
<evidence type="ECO:0008006" key="3">
    <source>
        <dbReference type="Google" id="ProtNLM"/>
    </source>
</evidence>
<protein>
    <recommendedName>
        <fullName evidence="3">Transposase</fullName>
    </recommendedName>
</protein>
<dbReference type="EMBL" id="MPJW01000163">
    <property type="protein sequence ID" value="OLU38508.1"/>
    <property type="molecule type" value="Genomic_DNA"/>
</dbReference>
<dbReference type="AlphaFoldDB" id="A0A1U7NEY4"/>
<name>A0A1U7NEY4_9FIRM</name>
<sequence length="170" mass="19421">MIYSSICSRSVKSINHRTNLQDLTTGLLREFCVDSCNETLSNHILYHAENHFIRDGSKLNLQEVASLIYAMNSSSISIELKEHIGYIPEALPANSTFSEVRSKLSSEFFKDVHERFIERLMPSLLDASRDEFGFRFLAIDGYNIPLETFKKSNDDLVDTKSKEGDRATIY</sequence>
<comment type="caution">
    <text evidence="1">The sequence shown here is derived from an EMBL/GenBank/DDBJ whole genome shotgun (WGS) entry which is preliminary data.</text>
</comment>
<accession>A0A1U7NEY4</accession>
<evidence type="ECO:0000313" key="1">
    <source>
        <dbReference type="EMBL" id="OLU38508.1"/>
    </source>
</evidence>
<proteinExistence type="predicted"/>